<dbReference type="STRING" id="212667.VFDL14_19975"/>
<dbReference type="Proteomes" id="UP000027219">
    <property type="component" value="Unassembled WGS sequence"/>
</dbReference>
<reference evidence="1 2" key="1">
    <citation type="submission" date="2014-02" db="EMBL/GenBank/DDBJ databases">
        <title>Vibrio fortis Dalian14 Genome Sequencing.</title>
        <authorList>
            <person name="Wang Y."/>
            <person name="Song L."/>
            <person name="Liu G."/>
            <person name="Ding J."/>
        </authorList>
    </citation>
    <scope>NUCLEOTIDE SEQUENCE [LARGE SCALE GENOMIC DNA]</scope>
    <source>
        <strain evidence="1 2">Dalian14</strain>
    </source>
</reference>
<keyword evidence="2" id="KW-1185">Reference proteome</keyword>
<protein>
    <submittedName>
        <fullName evidence="1">Antirepressor</fullName>
    </submittedName>
</protein>
<dbReference type="AlphaFoldDB" id="A0A066UMW6"/>
<organism evidence="1 2">
    <name type="scientific">Vibrio fortis</name>
    <dbReference type="NCBI Taxonomy" id="212667"/>
    <lineage>
        <taxon>Bacteria</taxon>
        <taxon>Pseudomonadati</taxon>
        <taxon>Pseudomonadota</taxon>
        <taxon>Gammaproteobacteria</taxon>
        <taxon>Vibrionales</taxon>
        <taxon>Vibrionaceae</taxon>
        <taxon>Vibrio</taxon>
    </lineage>
</organism>
<accession>A0A066UMW6</accession>
<dbReference type="InterPro" id="IPR021096">
    <property type="entry name" value="Vibrio_phage_VSK_Orf152"/>
</dbReference>
<evidence type="ECO:0000313" key="2">
    <source>
        <dbReference type="Proteomes" id="UP000027219"/>
    </source>
</evidence>
<dbReference type="OrthoDB" id="5588284at2"/>
<name>A0A066UMW6_9VIBR</name>
<dbReference type="Pfam" id="PF12472">
    <property type="entry name" value="DUF3693"/>
    <property type="match status" value="1"/>
</dbReference>
<dbReference type="RefSeq" id="WP_032552542.1">
    <property type="nucleotide sequence ID" value="NZ_JFFR01000027.1"/>
</dbReference>
<comment type="caution">
    <text evidence="1">The sequence shown here is derived from an EMBL/GenBank/DDBJ whole genome shotgun (WGS) entry which is preliminary data.</text>
</comment>
<gene>
    <name evidence="1" type="ORF">VFDL14_19975</name>
</gene>
<evidence type="ECO:0000313" key="1">
    <source>
        <dbReference type="EMBL" id="KDN27182.1"/>
    </source>
</evidence>
<proteinExistence type="predicted"/>
<dbReference type="EMBL" id="JFFR01000027">
    <property type="protein sequence ID" value="KDN27182.1"/>
    <property type="molecule type" value="Genomic_DNA"/>
</dbReference>
<sequence>MYTQKLVDAYKMQMNYVQYKQVAADLGVSPQMLTDVRKGRTFLKENQILMMADVVGEDKEKALVGLALDKSKTHEAQTLWNSIAKKYNGLGLTSISMACGAVALGMESLNQCVLSILC</sequence>